<evidence type="ECO:0000313" key="2">
    <source>
        <dbReference type="EMBL" id="WMV51587.1"/>
    </source>
</evidence>
<keyword evidence="3" id="KW-1185">Reference proteome</keyword>
<feature type="region of interest" description="Disordered" evidence="1">
    <location>
        <begin position="138"/>
        <end position="178"/>
    </location>
</feature>
<proteinExistence type="predicted"/>
<dbReference type="AlphaFoldDB" id="A0AAF0ZTB9"/>
<evidence type="ECO:0000313" key="3">
    <source>
        <dbReference type="Proteomes" id="UP001234989"/>
    </source>
</evidence>
<organism evidence="2 3">
    <name type="scientific">Solanum verrucosum</name>
    <dbReference type="NCBI Taxonomy" id="315347"/>
    <lineage>
        <taxon>Eukaryota</taxon>
        <taxon>Viridiplantae</taxon>
        <taxon>Streptophyta</taxon>
        <taxon>Embryophyta</taxon>
        <taxon>Tracheophyta</taxon>
        <taxon>Spermatophyta</taxon>
        <taxon>Magnoliopsida</taxon>
        <taxon>eudicotyledons</taxon>
        <taxon>Gunneridae</taxon>
        <taxon>Pentapetalae</taxon>
        <taxon>asterids</taxon>
        <taxon>lamiids</taxon>
        <taxon>Solanales</taxon>
        <taxon>Solanaceae</taxon>
        <taxon>Solanoideae</taxon>
        <taxon>Solaneae</taxon>
        <taxon>Solanum</taxon>
    </lineage>
</organism>
<sequence>MFLNYPLKWIENGKRIDEPWGLQEPQNQRVPQTGDAKKKNMNVIQGIVPLDLIPGQGTMGTQMAGNTPVSEQKSRSSWDDKVEDYLEATIDASSKMTGECRRQLKEEIRNTEVNKEQQMGNQAPTNIKAKTVENKRVQFQQQRRNTTNTRNTFARLQQDPKVGNKKDDDEEEVNGTQGNMSLSMRNEVTTHVLYNQGKGETLSPMDKLGFWNVRGLNRADRQREVHLFMHTHKVSLFELLETKFKRAKAIKAA</sequence>
<dbReference type="EMBL" id="CP133621">
    <property type="protein sequence ID" value="WMV51587.1"/>
    <property type="molecule type" value="Genomic_DNA"/>
</dbReference>
<reference evidence="2" key="1">
    <citation type="submission" date="2023-08" db="EMBL/GenBank/DDBJ databases">
        <title>A de novo genome assembly of Solanum verrucosum Schlechtendal, a Mexican diploid species geographically isolated from the other diploid A-genome species in potato relatives.</title>
        <authorList>
            <person name="Hosaka K."/>
        </authorList>
    </citation>
    <scope>NUCLEOTIDE SEQUENCE</scope>
    <source>
        <tissue evidence="2">Young leaves</tissue>
    </source>
</reference>
<name>A0AAF0ZTB9_SOLVR</name>
<accession>A0AAF0ZTB9</accession>
<dbReference type="Proteomes" id="UP001234989">
    <property type="component" value="Chromosome 10"/>
</dbReference>
<protein>
    <submittedName>
        <fullName evidence="2">Uncharacterized protein</fullName>
    </submittedName>
</protein>
<evidence type="ECO:0000256" key="1">
    <source>
        <dbReference type="SAM" id="MobiDB-lite"/>
    </source>
</evidence>
<feature type="compositionally biased region" description="Low complexity" evidence="1">
    <location>
        <begin position="140"/>
        <end position="152"/>
    </location>
</feature>
<gene>
    <name evidence="2" type="ORF">MTR67_044972</name>
</gene>